<dbReference type="EMBL" id="LAZR01025647">
    <property type="protein sequence ID" value="KKL71258.1"/>
    <property type="molecule type" value="Genomic_DNA"/>
</dbReference>
<comment type="caution">
    <text evidence="1">The sequence shown here is derived from an EMBL/GenBank/DDBJ whole genome shotgun (WGS) entry which is preliminary data.</text>
</comment>
<dbReference type="AlphaFoldDB" id="A0A0F9EB66"/>
<gene>
    <name evidence="1" type="ORF">LCGC14_2096740</name>
</gene>
<name>A0A0F9EB66_9ZZZZ</name>
<accession>A0A0F9EB66</accession>
<protein>
    <submittedName>
        <fullName evidence="1">Uncharacterized protein</fullName>
    </submittedName>
</protein>
<evidence type="ECO:0000313" key="1">
    <source>
        <dbReference type="EMBL" id="KKL71258.1"/>
    </source>
</evidence>
<reference evidence="1" key="1">
    <citation type="journal article" date="2015" name="Nature">
        <title>Complex archaea that bridge the gap between prokaryotes and eukaryotes.</title>
        <authorList>
            <person name="Spang A."/>
            <person name="Saw J.H."/>
            <person name="Jorgensen S.L."/>
            <person name="Zaremba-Niedzwiedzka K."/>
            <person name="Martijn J."/>
            <person name="Lind A.E."/>
            <person name="van Eijk R."/>
            <person name="Schleper C."/>
            <person name="Guy L."/>
            <person name="Ettema T.J."/>
        </authorList>
    </citation>
    <scope>NUCLEOTIDE SEQUENCE</scope>
</reference>
<proteinExistence type="predicted"/>
<sequence>MHEAEIQYIRSALNRARGDDLERAEFSFRGKSAEEMQQEWGQSGETCQKILDDYRESAAKHTLAVAFFERLVGEM</sequence>
<organism evidence="1">
    <name type="scientific">marine sediment metagenome</name>
    <dbReference type="NCBI Taxonomy" id="412755"/>
    <lineage>
        <taxon>unclassified sequences</taxon>
        <taxon>metagenomes</taxon>
        <taxon>ecological metagenomes</taxon>
    </lineage>
</organism>